<feature type="domain" description="Chitin-binding type-1" evidence="11">
    <location>
        <begin position="31"/>
        <end position="74"/>
    </location>
</feature>
<keyword evidence="8" id="KW-1015">Disulfide bond</keyword>
<gene>
    <name evidence="13" type="ORF">BJ508DRAFT_414224</name>
</gene>
<organism evidence="13 14">
    <name type="scientific">Ascobolus immersus RN42</name>
    <dbReference type="NCBI Taxonomy" id="1160509"/>
    <lineage>
        <taxon>Eukaryota</taxon>
        <taxon>Fungi</taxon>
        <taxon>Dikarya</taxon>
        <taxon>Ascomycota</taxon>
        <taxon>Pezizomycotina</taxon>
        <taxon>Pezizomycetes</taxon>
        <taxon>Pezizales</taxon>
        <taxon>Ascobolaceae</taxon>
        <taxon>Ascobolus</taxon>
    </lineage>
</organism>
<keyword evidence="4 10" id="KW-0732">Signal</keyword>
<proteinExistence type="predicted"/>
<keyword evidence="6" id="KW-0119">Carbohydrate metabolism</keyword>
<reference evidence="13 14" key="1">
    <citation type="journal article" date="2018" name="Nat. Ecol. Evol.">
        <title>Pezizomycetes genomes reveal the molecular basis of ectomycorrhizal truffle lifestyle.</title>
        <authorList>
            <person name="Murat C."/>
            <person name="Payen T."/>
            <person name="Noel B."/>
            <person name="Kuo A."/>
            <person name="Morin E."/>
            <person name="Chen J."/>
            <person name="Kohler A."/>
            <person name="Krizsan K."/>
            <person name="Balestrini R."/>
            <person name="Da Silva C."/>
            <person name="Montanini B."/>
            <person name="Hainaut M."/>
            <person name="Levati E."/>
            <person name="Barry K.W."/>
            <person name="Belfiori B."/>
            <person name="Cichocki N."/>
            <person name="Clum A."/>
            <person name="Dockter R.B."/>
            <person name="Fauchery L."/>
            <person name="Guy J."/>
            <person name="Iotti M."/>
            <person name="Le Tacon F."/>
            <person name="Lindquist E.A."/>
            <person name="Lipzen A."/>
            <person name="Malagnac F."/>
            <person name="Mello A."/>
            <person name="Molinier V."/>
            <person name="Miyauchi S."/>
            <person name="Poulain J."/>
            <person name="Riccioni C."/>
            <person name="Rubini A."/>
            <person name="Sitrit Y."/>
            <person name="Splivallo R."/>
            <person name="Traeger S."/>
            <person name="Wang M."/>
            <person name="Zifcakova L."/>
            <person name="Wipf D."/>
            <person name="Zambonelli A."/>
            <person name="Paolocci F."/>
            <person name="Nowrousian M."/>
            <person name="Ottonello S."/>
            <person name="Baldrian P."/>
            <person name="Spatafora J.W."/>
            <person name="Henrissat B."/>
            <person name="Nagy L.G."/>
            <person name="Aury J.M."/>
            <person name="Wincker P."/>
            <person name="Grigoriev I.V."/>
            <person name="Bonfante P."/>
            <person name="Martin F.M."/>
        </authorList>
    </citation>
    <scope>NUCLEOTIDE SEQUENCE [LARGE SCALE GENOMIC DNA]</scope>
    <source>
        <strain evidence="13 14">RN42</strain>
    </source>
</reference>
<dbReference type="PROSITE" id="PS51677">
    <property type="entry name" value="NODB"/>
    <property type="match status" value="1"/>
</dbReference>
<sequence length="331" mass="35633">MLFSKFATLLPFVLAVAASPTGLVKRVVSPDGTCGPANGYTCETGECCSQYGWCGVTTDHCGAGCQSAFGKCNGSTPPPPTTTTTTKPTSTPTPTPTPTPPPSSGGRPKPGSLPYGVPIATCKIPGVIALTFDDGPYIYTNALLNMLKAKKAKATFFVNGLNWGPDIMVYDNRNRINRMRYEGHQIGSHTYNHADLSTLSYAGVQAEMTALEAPLTSILGKFPTYMRPPYLNCANNCPAALNDLGYHIIQTDLDTQDWQGDAEMSKQIFKQMVDARSLSEPGYVVLAHDVHEATVHQLAEYMVDYAQSKGLRLVTVGECMGDPSANWYRTA</sequence>
<dbReference type="CDD" id="cd10951">
    <property type="entry name" value="CE4_ClCDA_like"/>
    <property type="match status" value="1"/>
</dbReference>
<evidence type="ECO:0000256" key="1">
    <source>
        <dbReference type="ARBA" id="ARBA00001941"/>
    </source>
</evidence>
<dbReference type="OrthoDB" id="2125469at2759"/>
<accession>A0A3N4ID40</accession>
<evidence type="ECO:0000256" key="10">
    <source>
        <dbReference type="SAM" id="SignalP"/>
    </source>
</evidence>
<evidence type="ECO:0000256" key="4">
    <source>
        <dbReference type="ARBA" id="ARBA00022729"/>
    </source>
</evidence>
<dbReference type="GO" id="GO:0046872">
    <property type="term" value="F:metal ion binding"/>
    <property type="evidence" value="ECO:0007669"/>
    <property type="project" value="UniProtKB-KW"/>
</dbReference>
<dbReference type="InterPro" id="IPR011330">
    <property type="entry name" value="Glyco_hydro/deAcase_b/a-brl"/>
</dbReference>
<comment type="cofactor">
    <cofactor evidence="1">
        <name>Co(2+)</name>
        <dbReference type="ChEBI" id="CHEBI:48828"/>
    </cofactor>
</comment>
<keyword evidence="14" id="KW-1185">Reference proteome</keyword>
<feature type="signal peptide" evidence="10">
    <location>
        <begin position="1"/>
        <end position="18"/>
    </location>
</feature>
<evidence type="ECO:0000313" key="14">
    <source>
        <dbReference type="Proteomes" id="UP000275078"/>
    </source>
</evidence>
<evidence type="ECO:0000256" key="7">
    <source>
        <dbReference type="ARBA" id="ARBA00023285"/>
    </source>
</evidence>
<dbReference type="SUPFAM" id="SSF57016">
    <property type="entry name" value="Plant lectins/antimicrobial peptides"/>
    <property type="match status" value="1"/>
</dbReference>
<dbReference type="EMBL" id="ML119673">
    <property type="protein sequence ID" value="RPA82141.1"/>
    <property type="molecule type" value="Genomic_DNA"/>
</dbReference>
<evidence type="ECO:0000256" key="6">
    <source>
        <dbReference type="ARBA" id="ARBA00023277"/>
    </source>
</evidence>
<dbReference type="Proteomes" id="UP000275078">
    <property type="component" value="Unassembled WGS sequence"/>
</dbReference>
<comment type="caution">
    <text evidence="8">Lacks conserved residue(s) required for the propagation of feature annotation.</text>
</comment>
<feature type="chain" id="PRO_5018280655" evidence="10">
    <location>
        <begin position="19"/>
        <end position="331"/>
    </location>
</feature>
<dbReference type="Pfam" id="PF01522">
    <property type="entry name" value="Polysacc_deac_1"/>
    <property type="match status" value="1"/>
</dbReference>
<name>A0A3N4ID40_ASCIM</name>
<dbReference type="GO" id="GO:0016810">
    <property type="term" value="F:hydrolase activity, acting on carbon-nitrogen (but not peptide) bonds"/>
    <property type="evidence" value="ECO:0007669"/>
    <property type="project" value="InterPro"/>
</dbReference>
<dbReference type="Pfam" id="PF00187">
    <property type="entry name" value="Chitin_bind_1"/>
    <property type="match status" value="1"/>
</dbReference>
<evidence type="ECO:0000313" key="13">
    <source>
        <dbReference type="EMBL" id="RPA82141.1"/>
    </source>
</evidence>
<feature type="region of interest" description="Disordered" evidence="9">
    <location>
        <begin position="76"/>
        <end position="111"/>
    </location>
</feature>
<evidence type="ECO:0000259" key="12">
    <source>
        <dbReference type="PROSITE" id="PS51677"/>
    </source>
</evidence>
<keyword evidence="7" id="KW-0170">Cobalt</keyword>
<keyword evidence="3" id="KW-0479">Metal-binding</keyword>
<dbReference type="PANTHER" id="PTHR46471">
    <property type="entry name" value="CHITIN DEACETYLASE"/>
    <property type="match status" value="1"/>
</dbReference>
<dbReference type="InterPro" id="IPR036861">
    <property type="entry name" value="Endochitinase-like_sf"/>
</dbReference>
<dbReference type="SUPFAM" id="SSF88713">
    <property type="entry name" value="Glycoside hydrolase/deacetylase"/>
    <property type="match status" value="1"/>
</dbReference>
<evidence type="ECO:0000256" key="2">
    <source>
        <dbReference type="ARBA" id="ARBA00022669"/>
    </source>
</evidence>
<keyword evidence="5 13" id="KW-0378">Hydrolase</keyword>
<evidence type="ECO:0000256" key="8">
    <source>
        <dbReference type="PROSITE-ProRule" id="PRU00261"/>
    </source>
</evidence>
<dbReference type="InterPro" id="IPR002509">
    <property type="entry name" value="NODB_dom"/>
</dbReference>
<feature type="disulfide bond" evidence="8">
    <location>
        <begin position="42"/>
        <end position="54"/>
    </location>
</feature>
<dbReference type="Gene3D" id="3.30.60.10">
    <property type="entry name" value="Endochitinase-like"/>
    <property type="match status" value="1"/>
</dbReference>
<dbReference type="Gene3D" id="3.20.20.370">
    <property type="entry name" value="Glycoside hydrolase/deacetylase"/>
    <property type="match status" value="1"/>
</dbReference>
<evidence type="ECO:0000259" key="11">
    <source>
        <dbReference type="PROSITE" id="PS50941"/>
    </source>
</evidence>
<dbReference type="PANTHER" id="PTHR46471:SF2">
    <property type="entry name" value="CHITIN DEACETYLASE-RELATED"/>
    <property type="match status" value="1"/>
</dbReference>
<feature type="disulfide bond" evidence="8">
    <location>
        <begin position="47"/>
        <end position="61"/>
    </location>
</feature>
<evidence type="ECO:0000256" key="3">
    <source>
        <dbReference type="ARBA" id="ARBA00022723"/>
    </source>
</evidence>
<feature type="compositionally biased region" description="Pro residues" evidence="9">
    <location>
        <begin position="91"/>
        <end position="103"/>
    </location>
</feature>
<protein>
    <submittedName>
        <fullName evidence="13">Glycoside hydrolase/deacetylase</fullName>
    </submittedName>
</protein>
<dbReference type="CDD" id="cd11618">
    <property type="entry name" value="ChtBD1_1"/>
    <property type="match status" value="1"/>
</dbReference>
<evidence type="ECO:0000256" key="9">
    <source>
        <dbReference type="SAM" id="MobiDB-lite"/>
    </source>
</evidence>
<dbReference type="GO" id="GO:0008061">
    <property type="term" value="F:chitin binding"/>
    <property type="evidence" value="ECO:0007669"/>
    <property type="project" value="UniProtKB-UniRule"/>
</dbReference>
<dbReference type="PROSITE" id="PS50941">
    <property type="entry name" value="CHIT_BIND_I_2"/>
    <property type="match status" value="1"/>
</dbReference>
<feature type="domain" description="NodB homology" evidence="12">
    <location>
        <begin position="126"/>
        <end position="314"/>
    </location>
</feature>
<keyword evidence="2 8" id="KW-0147">Chitin-binding</keyword>
<dbReference type="STRING" id="1160509.A0A3N4ID40"/>
<dbReference type="InterPro" id="IPR001002">
    <property type="entry name" value="Chitin-bd_1"/>
</dbReference>
<dbReference type="SMART" id="SM00270">
    <property type="entry name" value="ChtBD1"/>
    <property type="match status" value="1"/>
</dbReference>
<dbReference type="AlphaFoldDB" id="A0A3N4ID40"/>
<dbReference type="GO" id="GO:0005975">
    <property type="term" value="P:carbohydrate metabolic process"/>
    <property type="evidence" value="ECO:0007669"/>
    <property type="project" value="InterPro"/>
</dbReference>
<evidence type="ECO:0000256" key="5">
    <source>
        <dbReference type="ARBA" id="ARBA00022801"/>
    </source>
</evidence>